<proteinExistence type="predicted"/>
<reference evidence="1" key="1">
    <citation type="submission" date="2021-02" db="EMBL/GenBank/DDBJ databases">
        <authorList>
            <person name="Nowell W R."/>
        </authorList>
    </citation>
    <scope>NUCLEOTIDE SEQUENCE</scope>
</reference>
<sequence length="76" mass="8686">MPVGYRKFDVLCDLDDITTVCPICNSFVQPIACGFNNCWWRFQGIKKAESGARAAPKKCFSEWKQADNAYHCFEQS</sequence>
<gene>
    <name evidence="1" type="ORF">TOA249_LOCUS34375</name>
</gene>
<dbReference type="AlphaFoldDB" id="A0A821YU08"/>
<comment type="caution">
    <text evidence="1">The sequence shown here is derived from an EMBL/GenBank/DDBJ whole genome shotgun (WGS) entry which is preliminary data.</text>
</comment>
<name>A0A821YU08_9BILA</name>
<accession>A0A821YU08</accession>
<feature type="non-terminal residue" evidence="1">
    <location>
        <position position="76"/>
    </location>
</feature>
<dbReference type="EMBL" id="CAJOBS010018873">
    <property type="protein sequence ID" value="CAF4965196.1"/>
    <property type="molecule type" value="Genomic_DNA"/>
</dbReference>
<evidence type="ECO:0000313" key="2">
    <source>
        <dbReference type="Proteomes" id="UP000663838"/>
    </source>
</evidence>
<dbReference type="Proteomes" id="UP000663838">
    <property type="component" value="Unassembled WGS sequence"/>
</dbReference>
<evidence type="ECO:0000313" key="1">
    <source>
        <dbReference type="EMBL" id="CAF4965196.1"/>
    </source>
</evidence>
<organism evidence="1 2">
    <name type="scientific">Rotaria socialis</name>
    <dbReference type="NCBI Taxonomy" id="392032"/>
    <lineage>
        <taxon>Eukaryota</taxon>
        <taxon>Metazoa</taxon>
        <taxon>Spiralia</taxon>
        <taxon>Gnathifera</taxon>
        <taxon>Rotifera</taxon>
        <taxon>Eurotatoria</taxon>
        <taxon>Bdelloidea</taxon>
        <taxon>Philodinida</taxon>
        <taxon>Philodinidae</taxon>
        <taxon>Rotaria</taxon>
    </lineage>
</organism>
<protein>
    <submittedName>
        <fullName evidence="1">Uncharacterized protein</fullName>
    </submittedName>
</protein>